<dbReference type="InterPro" id="IPR016186">
    <property type="entry name" value="C-type_lectin-like/link_sf"/>
</dbReference>
<feature type="domain" description="C-type lectin" evidence="1">
    <location>
        <begin position="6"/>
        <end position="122"/>
    </location>
</feature>
<reference evidence="2" key="1">
    <citation type="journal article" date="2005" name="Mol. Biol. Evol.">
        <title>Positive selection in the carbohydrate recognition domains of sea urchin sperm receptor for egg jelly (suREJ) proteins.</title>
        <authorList>
            <person name="Mah S.A."/>
            <person name="Swanson W.J."/>
            <person name="Vacquier V.D."/>
        </authorList>
    </citation>
    <scope>NUCLEOTIDE SEQUENCE</scope>
    <source>
        <tissue evidence="2">Testis</tissue>
    </source>
</reference>
<name>Q6IVE3_MESFR</name>
<dbReference type="EMBL" id="AY620391">
    <property type="protein sequence ID" value="AAT44380.1"/>
    <property type="molecule type" value="mRNA"/>
</dbReference>
<dbReference type="AlphaFoldDB" id="Q6IVE3"/>
<dbReference type="PROSITE" id="PS50041">
    <property type="entry name" value="C_TYPE_LECTIN_2"/>
    <property type="match status" value="1"/>
</dbReference>
<dbReference type="SUPFAM" id="SSF56436">
    <property type="entry name" value="C-type lectin-like"/>
    <property type="match status" value="1"/>
</dbReference>
<evidence type="ECO:0000259" key="1">
    <source>
        <dbReference type="PROSITE" id="PS50041"/>
    </source>
</evidence>
<dbReference type="InterPro" id="IPR050111">
    <property type="entry name" value="C-type_lectin/snaclec_domain"/>
</dbReference>
<evidence type="ECO:0000313" key="2">
    <source>
        <dbReference type="EMBL" id="AAT44380.1"/>
    </source>
</evidence>
<dbReference type="Gene3D" id="3.10.100.10">
    <property type="entry name" value="Mannose-Binding Protein A, subunit A"/>
    <property type="match status" value="1"/>
</dbReference>
<proteinExistence type="evidence at transcript level"/>
<organism evidence="2">
    <name type="scientific">Mesocentrotus franciscanus</name>
    <name type="common">Giant red sea urchin</name>
    <name type="synonym">Strongylocentrotus franciscanus</name>
    <dbReference type="NCBI Taxonomy" id="1328066"/>
    <lineage>
        <taxon>Eukaryota</taxon>
        <taxon>Metazoa</taxon>
        <taxon>Echinodermata</taxon>
        <taxon>Eleutherozoa</taxon>
        <taxon>Echinozoa</taxon>
        <taxon>Echinoidea</taxon>
        <taxon>Euechinoidea</taxon>
        <taxon>Echinacea</taxon>
        <taxon>Camarodonta</taxon>
        <taxon>Echinidea</taxon>
        <taxon>Strongylocentrotidae</taxon>
        <taxon>Mesocentrotus</taxon>
    </lineage>
</organism>
<dbReference type="Pfam" id="PF00059">
    <property type="entry name" value="Lectin_C"/>
    <property type="match status" value="1"/>
</dbReference>
<dbReference type="SMART" id="SM00034">
    <property type="entry name" value="CLECT"/>
    <property type="match status" value="1"/>
</dbReference>
<sequence length="122" mass="14112">WFYGPALGYCYLWGRAYLNWSQARESCMDLGRGADLASIHSAEENAFVYALIRRFAWIGLNDQGTEGVYTNFTDGTPVDFTNFPADNYQNEHNDCVALRHLERHDRYWFFSGCNVTVTFLCK</sequence>
<dbReference type="PANTHER" id="PTHR22803">
    <property type="entry name" value="MANNOSE, PHOSPHOLIPASE, LECTIN RECEPTOR RELATED"/>
    <property type="match status" value="1"/>
</dbReference>
<dbReference type="InterPro" id="IPR001304">
    <property type="entry name" value="C-type_lectin-like"/>
</dbReference>
<accession>Q6IVE3</accession>
<protein>
    <submittedName>
        <fullName evidence="2">REJ2CRD</fullName>
    </submittedName>
</protein>
<dbReference type="InterPro" id="IPR016187">
    <property type="entry name" value="CTDL_fold"/>
</dbReference>
<feature type="non-terminal residue" evidence="2">
    <location>
        <position position="122"/>
    </location>
</feature>
<feature type="non-terminal residue" evidence="2">
    <location>
        <position position="1"/>
    </location>
</feature>